<dbReference type="InterPro" id="IPR029058">
    <property type="entry name" value="AB_hydrolase_fold"/>
</dbReference>
<dbReference type="Pfam" id="PF00107">
    <property type="entry name" value="ADH_zinc_N"/>
    <property type="match status" value="1"/>
</dbReference>
<evidence type="ECO:0000256" key="50">
    <source>
        <dbReference type="ARBA" id="ARBA00048571"/>
    </source>
</evidence>
<evidence type="ECO:0000256" key="47">
    <source>
        <dbReference type="ARBA" id="ARBA00048289"/>
    </source>
</evidence>
<dbReference type="Pfam" id="PF02801">
    <property type="entry name" value="Ketoacyl-synt_C"/>
    <property type="match status" value="1"/>
</dbReference>
<evidence type="ECO:0000256" key="29">
    <source>
        <dbReference type="ARBA" id="ARBA00023399"/>
    </source>
</evidence>
<feature type="domain" description="Carrier" evidence="66">
    <location>
        <begin position="2002"/>
        <end position="2079"/>
    </location>
</feature>
<evidence type="ECO:0000256" key="5">
    <source>
        <dbReference type="ARBA" id="ARBA00012948"/>
    </source>
</evidence>
<evidence type="ECO:0000256" key="15">
    <source>
        <dbReference type="ARBA" id="ARBA00022857"/>
    </source>
</evidence>
<dbReference type="CDD" id="cd05195">
    <property type="entry name" value="enoyl_red"/>
    <property type="match status" value="1"/>
</dbReference>
<evidence type="ECO:0000259" key="68">
    <source>
        <dbReference type="PROSITE" id="PS52019"/>
    </source>
</evidence>
<dbReference type="SUPFAM" id="SSF51735">
    <property type="entry name" value="NAD(P)-binding Rossmann-fold domains"/>
    <property type="match status" value="2"/>
</dbReference>
<dbReference type="Gene3D" id="3.40.50.150">
    <property type="entry name" value="Vaccinia Virus protein VP39"/>
    <property type="match status" value="1"/>
</dbReference>
<evidence type="ECO:0000256" key="2">
    <source>
        <dbReference type="ARBA" id="ARBA00012004"/>
    </source>
</evidence>
<dbReference type="UniPathway" id="UPA00094"/>
<evidence type="ECO:0000256" key="57">
    <source>
        <dbReference type="ARBA" id="ARBA00049171"/>
    </source>
</evidence>
<keyword evidence="12" id="KW-0702">S-nitrosylation</keyword>
<comment type="catalytic activity">
    <reaction evidence="23">
        <text>(3R)-hydroxyoctanoyl-[ACP] = (2E)-octenoyl-[ACP] + H2O</text>
        <dbReference type="Rhea" id="RHEA:41844"/>
        <dbReference type="Rhea" id="RHEA-COMP:9634"/>
        <dbReference type="Rhea" id="RHEA-COMP:9635"/>
        <dbReference type="ChEBI" id="CHEBI:15377"/>
        <dbReference type="ChEBI" id="CHEBI:78461"/>
        <dbReference type="ChEBI" id="CHEBI:78462"/>
    </reaction>
    <physiologicalReaction direction="left-to-right" evidence="23">
        <dbReference type="Rhea" id="RHEA:41845"/>
    </physiologicalReaction>
</comment>
<evidence type="ECO:0000256" key="10">
    <source>
        <dbReference type="ARBA" id="ARBA00022553"/>
    </source>
</evidence>
<comment type="catalytic activity">
    <reaction evidence="35">
        <text>hexanoyl-[ACP] + malonyl-[ACP] + H(+) = 3-oxooctanoyl-[ACP] + holo-[ACP] + CO2</text>
        <dbReference type="Rhea" id="RHEA:41836"/>
        <dbReference type="Rhea" id="RHEA-COMP:9623"/>
        <dbReference type="Rhea" id="RHEA-COMP:9632"/>
        <dbReference type="Rhea" id="RHEA-COMP:9633"/>
        <dbReference type="Rhea" id="RHEA-COMP:9685"/>
        <dbReference type="ChEBI" id="CHEBI:15378"/>
        <dbReference type="ChEBI" id="CHEBI:16526"/>
        <dbReference type="ChEBI" id="CHEBI:64479"/>
        <dbReference type="ChEBI" id="CHEBI:78449"/>
        <dbReference type="ChEBI" id="CHEBI:78459"/>
        <dbReference type="ChEBI" id="CHEBI:78460"/>
    </reaction>
    <physiologicalReaction direction="left-to-right" evidence="35">
        <dbReference type="Rhea" id="RHEA:41837"/>
    </physiologicalReaction>
</comment>
<comment type="catalytic activity">
    <reaction evidence="63">
        <text>octanoyl-[ACP] + malonyl-[ACP] + H(+) = 3-oxodecanoyl-[ACP] + holo-[ACP] + CO2</text>
        <dbReference type="Rhea" id="RHEA:41852"/>
        <dbReference type="Rhea" id="RHEA-COMP:9623"/>
        <dbReference type="Rhea" id="RHEA-COMP:9636"/>
        <dbReference type="Rhea" id="RHEA-COMP:9637"/>
        <dbReference type="Rhea" id="RHEA-COMP:9685"/>
        <dbReference type="ChEBI" id="CHEBI:15378"/>
        <dbReference type="ChEBI" id="CHEBI:16526"/>
        <dbReference type="ChEBI" id="CHEBI:64479"/>
        <dbReference type="ChEBI" id="CHEBI:78449"/>
        <dbReference type="ChEBI" id="CHEBI:78463"/>
        <dbReference type="ChEBI" id="CHEBI:78464"/>
    </reaction>
    <physiologicalReaction direction="left-to-right" evidence="63">
        <dbReference type="Rhea" id="RHEA:41853"/>
    </physiologicalReaction>
</comment>
<evidence type="ECO:0000256" key="33">
    <source>
        <dbReference type="ARBA" id="ARBA00044883"/>
    </source>
</evidence>
<evidence type="ECO:0000256" key="52">
    <source>
        <dbReference type="ARBA" id="ARBA00048691"/>
    </source>
</evidence>
<evidence type="ECO:0000256" key="24">
    <source>
        <dbReference type="ARBA" id="ARBA00023351"/>
    </source>
</evidence>
<keyword evidence="18" id="KW-0560">Oxidoreductase</keyword>
<comment type="catalytic activity">
    <reaction evidence="43">
        <text>3-oxobutanoyl-[ACP] + NADPH + H(+) = (3R)-hydroxybutanoyl-[ACP] + NADP(+)</text>
        <dbReference type="Rhea" id="RHEA:41804"/>
        <dbReference type="Rhea" id="RHEA-COMP:9625"/>
        <dbReference type="Rhea" id="RHEA-COMP:9626"/>
        <dbReference type="ChEBI" id="CHEBI:15378"/>
        <dbReference type="ChEBI" id="CHEBI:57783"/>
        <dbReference type="ChEBI" id="CHEBI:58349"/>
        <dbReference type="ChEBI" id="CHEBI:78450"/>
        <dbReference type="ChEBI" id="CHEBI:78451"/>
    </reaction>
    <physiologicalReaction direction="left-to-right" evidence="43">
        <dbReference type="Rhea" id="RHEA:41805"/>
    </physiologicalReaction>
</comment>
<dbReference type="PROSITE" id="PS52019">
    <property type="entry name" value="PKS_MFAS_DH"/>
    <property type="match status" value="1"/>
</dbReference>
<dbReference type="Pfam" id="PF00109">
    <property type="entry name" value="ketoacyl-synt"/>
    <property type="match status" value="1"/>
</dbReference>
<dbReference type="SMART" id="SM00823">
    <property type="entry name" value="PKS_PP"/>
    <property type="match status" value="1"/>
</dbReference>
<evidence type="ECO:0000256" key="4">
    <source>
        <dbReference type="ARBA" id="ARBA00012873"/>
    </source>
</evidence>
<evidence type="ECO:0000256" key="43">
    <source>
        <dbReference type="ARBA" id="ARBA00047953"/>
    </source>
</evidence>
<dbReference type="PROSITE" id="PS50075">
    <property type="entry name" value="CARRIER"/>
    <property type="match status" value="1"/>
</dbReference>
<evidence type="ECO:0000256" key="14">
    <source>
        <dbReference type="ARBA" id="ARBA00022832"/>
    </source>
</evidence>
<comment type="catalytic activity">
    <reaction evidence="30">
        <text>(3R)-hydroxyhexadecanoyl-[ACP] = (2E)-hexadecenoyl-[ACP] + H2O</text>
        <dbReference type="Rhea" id="RHEA:41908"/>
        <dbReference type="Rhea" id="RHEA-COMP:9650"/>
        <dbReference type="Rhea" id="RHEA-COMP:9651"/>
        <dbReference type="ChEBI" id="CHEBI:15377"/>
        <dbReference type="ChEBI" id="CHEBI:78480"/>
        <dbReference type="ChEBI" id="CHEBI:78481"/>
    </reaction>
    <physiologicalReaction direction="left-to-right" evidence="30">
        <dbReference type="Rhea" id="RHEA:41909"/>
    </physiologicalReaction>
</comment>
<evidence type="ECO:0000256" key="45">
    <source>
        <dbReference type="ARBA" id="ARBA00048051"/>
    </source>
</evidence>
<dbReference type="GO" id="GO:0031177">
    <property type="term" value="F:phosphopantetheine binding"/>
    <property type="evidence" value="ECO:0007669"/>
    <property type="project" value="InterPro"/>
</dbReference>
<comment type="catalytic activity">
    <reaction evidence="48">
        <text>(2E)-octenoyl-[ACP] + NADPH + H(+) = octanoyl-[ACP] + NADP(+)</text>
        <dbReference type="Rhea" id="RHEA:41848"/>
        <dbReference type="Rhea" id="RHEA-COMP:9635"/>
        <dbReference type="Rhea" id="RHEA-COMP:9636"/>
        <dbReference type="ChEBI" id="CHEBI:15378"/>
        <dbReference type="ChEBI" id="CHEBI:57783"/>
        <dbReference type="ChEBI" id="CHEBI:58349"/>
        <dbReference type="ChEBI" id="CHEBI:78462"/>
        <dbReference type="ChEBI" id="CHEBI:78463"/>
    </reaction>
    <physiologicalReaction direction="left-to-right" evidence="48">
        <dbReference type="Rhea" id="RHEA:41849"/>
    </physiologicalReaction>
</comment>
<dbReference type="SMR" id="A0A482WIX9"/>
<dbReference type="PROSITE" id="PS00606">
    <property type="entry name" value="KS3_1"/>
    <property type="match status" value="1"/>
</dbReference>
<comment type="catalytic activity">
    <reaction evidence="60">
        <text>3-oxooctanoyl-[ACP] + NADPH + H(+) = (3R)-hydroxyoctanoyl-[ACP] + NADP(+)</text>
        <dbReference type="Rhea" id="RHEA:41840"/>
        <dbReference type="Rhea" id="RHEA-COMP:9633"/>
        <dbReference type="Rhea" id="RHEA-COMP:9634"/>
        <dbReference type="ChEBI" id="CHEBI:15378"/>
        <dbReference type="ChEBI" id="CHEBI:57783"/>
        <dbReference type="ChEBI" id="CHEBI:58349"/>
        <dbReference type="ChEBI" id="CHEBI:78460"/>
        <dbReference type="ChEBI" id="CHEBI:78461"/>
    </reaction>
    <physiologicalReaction direction="left-to-right" evidence="60">
        <dbReference type="Rhea" id="RHEA:41841"/>
    </physiologicalReaction>
</comment>
<evidence type="ECO:0000256" key="48">
    <source>
        <dbReference type="ARBA" id="ARBA00048420"/>
    </source>
</evidence>
<dbReference type="CDD" id="cd08954">
    <property type="entry name" value="KR_1_FAS_SDR_x"/>
    <property type="match status" value="1"/>
</dbReference>
<evidence type="ECO:0000256" key="53">
    <source>
        <dbReference type="ARBA" id="ARBA00048704"/>
    </source>
</evidence>
<dbReference type="InterPro" id="IPR013149">
    <property type="entry name" value="ADH-like_C"/>
</dbReference>
<comment type="catalytic activity">
    <reaction evidence="61">
        <text>butanoyl-[ACP] + malonyl-[ACP] + H(+) = 3-oxohexanoyl-[ACP] + holo-[ACP] + CO2</text>
        <dbReference type="Rhea" id="RHEA:41820"/>
        <dbReference type="Rhea" id="RHEA-COMP:9623"/>
        <dbReference type="Rhea" id="RHEA-COMP:9628"/>
        <dbReference type="Rhea" id="RHEA-COMP:9629"/>
        <dbReference type="Rhea" id="RHEA-COMP:9685"/>
        <dbReference type="ChEBI" id="CHEBI:15378"/>
        <dbReference type="ChEBI" id="CHEBI:16526"/>
        <dbReference type="ChEBI" id="CHEBI:64479"/>
        <dbReference type="ChEBI" id="CHEBI:78449"/>
        <dbReference type="ChEBI" id="CHEBI:78454"/>
        <dbReference type="ChEBI" id="CHEBI:78456"/>
    </reaction>
    <physiologicalReaction direction="left-to-right" evidence="61">
        <dbReference type="Rhea" id="RHEA:41821"/>
    </physiologicalReaction>
</comment>
<comment type="catalytic activity">
    <reaction evidence="25">
        <text>(3R)-hydroxyhexanoyl-[ACP] = (2E)-hexenoyl-[ACP] + H2O</text>
        <dbReference type="Rhea" id="RHEA:41828"/>
        <dbReference type="Rhea" id="RHEA-COMP:9630"/>
        <dbReference type="Rhea" id="RHEA-COMP:9631"/>
        <dbReference type="ChEBI" id="CHEBI:15377"/>
        <dbReference type="ChEBI" id="CHEBI:78457"/>
        <dbReference type="ChEBI" id="CHEBI:78458"/>
    </reaction>
    <physiologicalReaction direction="left-to-right" evidence="25">
        <dbReference type="Rhea" id="RHEA:41829"/>
    </physiologicalReaction>
</comment>
<dbReference type="InterPro" id="IPR036736">
    <property type="entry name" value="ACP-like_sf"/>
</dbReference>
<comment type="catalytic activity">
    <reaction evidence="45">
        <text>hexadecanoyl-[ACP] + malonyl-[ACP] + H(+) = 3-oxooctadecanoyl-[ACP] + holo-[ACP] + CO2</text>
        <dbReference type="Rhea" id="RHEA:41916"/>
        <dbReference type="Rhea" id="RHEA-COMP:9623"/>
        <dbReference type="Rhea" id="RHEA-COMP:9652"/>
        <dbReference type="Rhea" id="RHEA-COMP:9653"/>
        <dbReference type="Rhea" id="RHEA-COMP:9685"/>
        <dbReference type="ChEBI" id="CHEBI:15378"/>
        <dbReference type="ChEBI" id="CHEBI:16526"/>
        <dbReference type="ChEBI" id="CHEBI:64479"/>
        <dbReference type="ChEBI" id="CHEBI:78449"/>
        <dbReference type="ChEBI" id="CHEBI:78483"/>
        <dbReference type="ChEBI" id="CHEBI:78487"/>
    </reaction>
    <physiologicalReaction direction="left-to-right" evidence="45">
        <dbReference type="Rhea" id="RHEA:41917"/>
    </physiologicalReaction>
</comment>
<evidence type="ECO:0000256" key="40">
    <source>
        <dbReference type="ARBA" id="ARBA00047578"/>
    </source>
</evidence>
<evidence type="ECO:0000256" key="56">
    <source>
        <dbReference type="ARBA" id="ARBA00049109"/>
    </source>
</evidence>
<keyword evidence="8" id="KW-0596">Phosphopantetheine</keyword>
<comment type="catalytic activity">
    <reaction evidence="51">
        <text>a 2,3-saturated acyl-[ACP] + NADP(+) = a (2E)-enoyl-[ACP] + NADPH + H(+)</text>
        <dbReference type="Rhea" id="RHEA:22564"/>
        <dbReference type="Rhea" id="RHEA-COMP:9925"/>
        <dbReference type="Rhea" id="RHEA-COMP:9926"/>
        <dbReference type="ChEBI" id="CHEBI:15378"/>
        <dbReference type="ChEBI" id="CHEBI:57783"/>
        <dbReference type="ChEBI" id="CHEBI:58349"/>
        <dbReference type="ChEBI" id="CHEBI:78784"/>
        <dbReference type="ChEBI" id="CHEBI:78785"/>
        <dbReference type="EC" id="1.3.1.39"/>
    </reaction>
    <physiologicalReaction direction="right-to-left" evidence="51">
        <dbReference type="Rhea" id="RHEA:22566"/>
    </physiologicalReaction>
</comment>
<comment type="catalytic activity">
    <reaction evidence="55">
        <text>(2E)-octadecenoyl-[ACP] + NADPH + H(+) = octadecanoyl-[ACP] + NADP(+)</text>
        <dbReference type="Rhea" id="RHEA:41928"/>
        <dbReference type="Rhea" id="RHEA-COMP:9655"/>
        <dbReference type="Rhea" id="RHEA-COMP:9656"/>
        <dbReference type="ChEBI" id="CHEBI:15378"/>
        <dbReference type="ChEBI" id="CHEBI:57783"/>
        <dbReference type="ChEBI" id="CHEBI:58349"/>
        <dbReference type="ChEBI" id="CHEBI:78489"/>
        <dbReference type="ChEBI" id="CHEBI:78495"/>
    </reaction>
    <physiologicalReaction direction="left-to-right" evidence="55">
        <dbReference type="Rhea" id="RHEA:41929"/>
    </physiologicalReaction>
</comment>
<dbReference type="Proteomes" id="UP000291343">
    <property type="component" value="Unassembled WGS sequence"/>
</dbReference>
<feature type="region of interest" description="N-terminal hotdog fold" evidence="64">
    <location>
        <begin position="863"/>
        <end position="987"/>
    </location>
</feature>
<dbReference type="InterPro" id="IPR020843">
    <property type="entry name" value="ER"/>
</dbReference>
<dbReference type="GO" id="GO:0004316">
    <property type="term" value="F:3-oxoacyl-[acyl-carrier-protein] reductase (NADPH) activity"/>
    <property type="evidence" value="ECO:0007669"/>
    <property type="project" value="UniProtKB-EC"/>
</dbReference>
<comment type="catalytic activity">
    <reaction evidence="47">
        <text>tetradecanoyl-[ACP] + H2O = tetradecanoate + holo-[ACP] + H(+)</text>
        <dbReference type="Rhea" id="RHEA:30123"/>
        <dbReference type="Rhea" id="RHEA-COMP:9648"/>
        <dbReference type="Rhea" id="RHEA-COMP:9685"/>
        <dbReference type="ChEBI" id="CHEBI:15377"/>
        <dbReference type="ChEBI" id="CHEBI:15378"/>
        <dbReference type="ChEBI" id="CHEBI:30807"/>
        <dbReference type="ChEBI" id="CHEBI:64479"/>
        <dbReference type="ChEBI" id="CHEBI:78477"/>
        <dbReference type="EC" id="3.1.2.14"/>
    </reaction>
    <physiologicalReaction direction="left-to-right" evidence="47">
        <dbReference type="Rhea" id="RHEA:30124"/>
    </physiologicalReaction>
</comment>
<evidence type="ECO:0000256" key="34">
    <source>
        <dbReference type="ARBA" id="ARBA00047300"/>
    </source>
</evidence>
<dbReference type="FunFam" id="3.90.180.10:FF:000015">
    <property type="entry name" value="Fatty acid synthase"/>
    <property type="match status" value="1"/>
</dbReference>
<sequence length="2373" mass="256342">MPARSPDVGIQHGNMRNGMTNGSADNHDDIVITGLSGRLPESNNIEEFKDQLFAGVDLITDDERRWPSGLHGLPTRTGKLKDLQHFDATFFGVHAKQAHVMDPQLRMLLELTHEAIVDAGINPADIRGSRTGVFIGVSASESDEFWTMDPEKVNGYGLTGCCRAMFPNRISYTFDFSGPSYAIDTACSSSMFALQQAFAAMKSGQCDAAIVGGVNLLLKPTCSLQFHRLSMLSPQGMCKAFDSSGNGYVRSEAAVVIFLQKAQDAKRVYATILNAKTNTDGNKEQGITFPAGRMQNRLIRETYSEAGISPADVAYVEAHGTGTKVGDPQEVNSIADFFCSKDRSAPLLIGSVKSNMGHSEPASGLCSIAKILIAMEQGQIPGNLHFKSPNTDIPALSDGRLQVVHKNWQWNGGIVGVNSFGFGGANAHIILKSNPKPKVPATPDPLPRLVPISGRSEEAVNAIFDKLETLPKDDELFALFNNIHSSNIPGHGYRGYALIGDKPQREIEVFNGDKKPVWFVFSGMGSQWAEMGRDLMVLEPFEKAIKKCADALRPEGLDLLNIILKGDDSTFTNVLNSFVSIAAIQVALVDVLNYVGITPDGIVGHSVGELGCAYADGTFTAEQTVLAAFWRGRSILESKLPAGSMAAVGLTWEETKARVPPEVIAACHNSNDSVTISGPPKQLGEFVKQLQSEGIFAKEVASNGVAFHSKYIADAAPKLRASLEKLLPNPKPRTPRWISSSIPEEAWGTALAQSSSPAYHVNNLLSPVLFHEAIQHIPENAIVFEVAPHCLLQAILKRSLGPNCTNIGLSKRGHADNLSFILSSIGKAFNAGAQPNVGNLYKPVKFPVSRATPMIQSMIKWDHSTEWSVADFSGKGGSRSGECIIEVDLSKEADAYLAGHAIDGRVLFPATGYLTLVWRTFAKLQGLSFEETPVVLENVQFHRATIMPKEGSVKFLINVFDGTGDFELCEGGSVAVSGRVRLPEDVAKEQLELTPPAVASANISLDTADIYKELRLRGYDYTGIFRGVKESDNKGVSGKLEWIGNWISFIDTMLQFSILGLSTRELNLPTRMQRVIIDPKKHMQYVESLPEGSGVPVHMYRDIDIIKAGGVELRGMKASLAPRRQQSQAAPKLEQYVFVPYESDKAIDTNKALTTVLQLALENSGGALKMKVVEVGTDRPADALYATDIVNILESEPMLSVEMVVLSDSDEVAAALEPLGVKTVKKSPEAGAVDQNCHLVVACDQIANAAVVANMAAALKPGAFLLFAENSSPTAAVKQTGLELVAKLPAGSKTFVLLRKLVEKPAPTVINVTEKNFDWVEDLKAALKASETEGKHYLLVCQGEETTGMLLLTVFIQDAKAPAFSQSAPQYAAQLKKDLVHNVLKNGVWGSYRHIRLSNPSDEASLQVEHAYINALTRGDLASLKWIEGPLTFYKPENHPDKEMCNVYYAPLNFRDIMLASGKLPPDALPGDLAGQDCILGLEFSGRDTKGRRVMGMIAAKGLATTILADPGFLWEVPDKWTLEEASTVPVVYATSYYALIVRGRMKPGETLLVHAGTGGVGQAAIAIALHMGCTVYTTVGSQEKRDFLKKTFPKLTDKNIANSRDASFEQHIMRETNGRGVDVVLNSLAHEMLQASVRCLAKDGRFLEIGKLDLSNNTGLGMAFFLKNTTFHGILLDALFDAGSDNEDKKAVVKLVTEGIKNGAVRPLPASVFSEAQVEQAFRFMGSGKHIGKVVLRIRDEEPTKKLIPKPKPVNAIPRTYMNPDKSYILVGGLGGFGLELADWMVKRGATKIVLTSRSGIKSGYQALCVRRWQDSKVQVVVSTADVTTLKGAEQLIGEAKKLGPVGGIFNLAVVLRDAFMENQTPADFLTVCKPKVDGTKNLDVASRKLCPELDYFVAFSSVSCGRGNAGQVNYGLANSAMERICEARQATGLPGVAIQWGAIGDVGLILETMGDNETVVGGTLPQRMASCLATIDTFLQQPHPVLASMVLAEKRRGGGDANQVSLTDAVANILGIKDTKTVSGSSTLADLGMDSLMGAEIKQTLERSYDLVLSAQEIRGLTFGRLQELASGGGSDAPAAAAPATTNGNVEVQFENVGDKELVPKQTIVQMPSKGSSGEPVFFIHPIEGFVTALRSVAAHISRPVWGLQCTKDAPLKSIQDLSAFYIQQIKSKQKSGPYTLIGYSFGACVAFEMGLQLEKAGDKVSLVLLDGSHSYVASHTGNYKSKHVDHSQAEADALTYFIMLFKDDVDYQKTQKEIQSAKSWDSKVQKATEVLKGITPYSESELAGAAESFFHKLVAADGYQPSGKYNGHITLIKAEDNFVNLGEDYGLSPICKRPVQIHSLKGNHRQIVQGDNAAKIAQLVSGTISK</sequence>
<accession>A0A482WIX9</accession>
<dbReference type="SMART" id="SM00826">
    <property type="entry name" value="PKS_DH"/>
    <property type="match status" value="1"/>
</dbReference>
<dbReference type="Pfam" id="PF00975">
    <property type="entry name" value="Thioesterase"/>
    <property type="match status" value="1"/>
</dbReference>
<evidence type="ECO:0000313" key="69">
    <source>
        <dbReference type="EMBL" id="RZF33464.1"/>
    </source>
</evidence>
<evidence type="ECO:0000256" key="41">
    <source>
        <dbReference type="ARBA" id="ARBA00047810"/>
    </source>
</evidence>
<comment type="catalytic activity">
    <reaction evidence="53">
        <text>hexadecanoyl-[ACP] + H2O = hexadecanoate + holo-[ACP] + H(+)</text>
        <dbReference type="Rhea" id="RHEA:41932"/>
        <dbReference type="Rhea" id="RHEA-COMP:9652"/>
        <dbReference type="Rhea" id="RHEA-COMP:9685"/>
        <dbReference type="ChEBI" id="CHEBI:7896"/>
        <dbReference type="ChEBI" id="CHEBI:15377"/>
        <dbReference type="ChEBI" id="CHEBI:15378"/>
        <dbReference type="ChEBI" id="CHEBI:64479"/>
        <dbReference type="ChEBI" id="CHEBI:78483"/>
        <dbReference type="EC" id="3.1.2.14"/>
    </reaction>
    <physiologicalReaction direction="left-to-right" evidence="53">
        <dbReference type="Rhea" id="RHEA:41933"/>
    </physiologicalReaction>
</comment>
<dbReference type="CDD" id="cd00833">
    <property type="entry name" value="PKS"/>
    <property type="match status" value="1"/>
</dbReference>
<keyword evidence="20" id="KW-0443">Lipid metabolism</keyword>
<comment type="catalytic activity">
    <reaction evidence="42">
        <text>(2E)-hexenoyl-[ACP] + NADPH + H(+) = hexanoyl-[ACP] + NADP(+)</text>
        <dbReference type="Rhea" id="RHEA:41832"/>
        <dbReference type="Rhea" id="RHEA-COMP:9631"/>
        <dbReference type="Rhea" id="RHEA-COMP:9632"/>
        <dbReference type="ChEBI" id="CHEBI:15378"/>
        <dbReference type="ChEBI" id="CHEBI:57783"/>
        <dbReference type="ChEBI" id="CHEBI:58349"/>
        <dbReference type="ChEBI" id="CHEBI:78458"/>
        <dbReference type="ChEBI" id="CHEBI:78459"/>
    </reaction>
    <physiologicalReaction direction="left-to-right" evidence="42">
        <dbReference type="Rhea" id="RHEA:41833"/>
    </physiologicalReaction>
</comment>
<dbReference type="SUPFAM" id="SSF47336">
    <property type="entry name" value="ACP-like"/>
    <property type="match status" value="1"/>
</dbReference>
<feature type="domain" description="PKS/mFAS DH" evidence="68">
    <location>
        <begin position="863"/>
        <end position="1129"/>
    </location>
</feature>
<keyword evidence="10" id="KW-0597">Phosphoprotein</keyword>
<comment type="catalytic activity">
    <reaction evidence="24">
        <text>(3R)-hydroxydodecanoyl-[ACP] = (2E)-dodecenoyl-[ACP] + H2O</text>
        <dbReference type="Rhea" id="RHEA:41876"/>
        <dbReference type="Rhea" id="RHEA-COMP:9642"/>
        <dbReference type="Rhea" id="RHEA-COMP:9643"/>
        <dbReference type="ChEBI" id="CHEBI:15377"/>
        <dbReference type="ChEBI" id="CHEBI:78470"/>
        <dbReference type="ChEBI" id="CHEBI:78472"/>
    </reaction>
    <physiologicalReaction direction="left-to-right" evidence="24">
        <dbReference type="Rhea" id="RHEA:41877"/>
    </physiologicalReaction>
</comment>
<evidence type="ECO:0000256" key="59">
    <source>
        <dbReference type="ARBA" id="ARBA00049414"/>
    </source>
</evidence>
<dbReference type="SMART" id="SM00829">
    <property type="entry name" value="PKS_ER"/>
    <property type="match status" value="1"/>
</dbReference>
<dbReference type="GO" id="GO:0006633">
    <property type="term" value="P:fatty acid biosynthetic process"/>
    <property type="evidence" value="ECO:0007669"/>
    <property type="project" value="UniProtKB-UniPathway"/>
</dbReference>
<dbReference type="Gene3D" id="3.10.129.110">
    <property type="entry name" value="Polyketide synthase dehydratase"/>
    <property type="match status" value="1"/>
</dbReference>
<dbReference type="FunCoup" id="A0A482WIX9">
    <property type="interactions" value="520"/>
</dbReference>
<evidence type="ECO:0000256" key="3">
    <source>
        <dbReference type="ARBA" id="ARBA00012480"/>
    </source>
</evidence>
<dbReference type="InterPro" id="IPR001227">
    <property type="entry name" value="Ac_transferase_dom_sf"/>
</dbReference>
<comment type="catalytic activity">
    <reaction evidence="26">
        <text>(3R)-hydroxydecanoyl-[ACP] = (2E)-decenoyl-[ACP] + H2O</text>
        <dbReference type="Rhea" id="RHEA:41860"/>
        <dbReference type="Rhea" id="RHEA-COMP:9638"/>
        <dbReference type="Rhea" id="RHEA-COMP:9639"/>
        <dbReference type="ChEBI" id="CHEBI:15377"/>
        <dbReference type="ChEBI" id="CHEBI:78466"/>
        <dbReference type="ChEBI" id="CHEBI:78467"/>
    </reaction>
    <physiologicalReaction direction="left-to-right" evidence="26">
        <dbReference type="Rhea" id="RHEA:41861"/>
    </physiologicalReaction>
</comment>
<dbReference type="SMART" id="SM00825">
    <property type="entry name" value="PKS_KS"/>
    <property type="match status" value="1"/>
</dbReference>
<dbReference type="PROSITE" id="PS52004">
    <property type="entry name" value="KS3_2"/>
    <property type="match status" value="1"/>
</dbReference>
<dbReference type="InterPro" id="IPR020806">
    <property type="entry name" value="PKS_PP-bd"/>
</dbReference>
<evidence type="ECO:0000256" key="54">
    <source>
        <dbReference type="ARBA" id="ARBA00048935"/>
    </source>
</evidence>
<dbReference type="InterPro" id="IPR049391">
    <property type="entry name" value="FAS_pseudo-KR"/>
</dbReference>
<dbReference type="InterPro" id="IPR057326">
    <property type="entry name" value="KR_dom"/>
</dbReference>
<dbReference type="GO" id="GO:0016297">
    <property type="term" value="F:fatty acyl-[ACP] hydrolase activity"/>
    <property type="evidence" value="ECO:0007669"/>
    <property type="project" value="UniProtKB-EC"/>
</dbReference>
<evidence type="ECO:0000256" key="37">
    <source>
        <dbReference type="ARBA" id="ARBA00047440"/>
    </source>
</evidence>
<evidence type="ECO:0000256" key="30">
    <source>
        <dbReference type="ARBA" id="ARBA00023401"/>
    </source>
</evidence>
<dbReference type="GO" id="GO:0004312">
    <property type="term" value="F:fatty acid synthase activity"/>
    <property type="evidence" value="ECO:0007669"/>
    <property type="project" value="UniProtKB-EC"/>
</dbReference>
<evidence type="ECO:0000256" key="42">
    <source>
        <dbReference type="ARBA" id="ARBA00047897"/>
    </source>
</evidence>
<feature type="region of interest" description="C-terminal hotdog fold" evidence="64">
    <location>
        <begin position="1002"/>
        <end position="1129"/>
    </location>
</feature>
<evidence type="ECO:0000256" key="58">
    <source>
        <dbReference type="ARBA" id="ARBA00049263"/>
    </source>
</evidence>
<keyword evidence="17" id="KW-0007">Acetylation</keyword>
<keyword evidence="13" id="KW-0378">Hydrolase</keyword>
<evidence type="ECO:0000256" key="19">
    <source>
        <dbReference type="ARBA" id="ARBA00023027"/>
    </source>
</evidence>
<protein>
    <recommendedName>
        <fullName evidence="7">Fatty acid synthase</fullName>
        <ecNumber evidence="5">1.1.1.100</ecNumber>
        <ecNumber evidence="2">1.3.1.39</ecNumber>
        <ecNumber evidence="6">2.3.1.41</ecNumber>
        <ecNumber evidence="4">2.3.1.85</ecNumber>
        <ecNumber evidence="3">3.1.2.14</ecNumber>
    </recommendedName>
</protein>
<comment type="catalytic activity">
    <reaction evidence="40">
        <text>dodecanoyl-[ACP] + malonyl-[ACP] + H(+) = 3-oxotetradecanoyl-[ACP] + holo-[ACP] + CO2</text>
        <dbReference type="Rhea" id="RHEA:41884"/>
        <dbReference type="Rhea" id="RHEA-COMP:9623"/>
        <dbReference type="Rhea" id="RHEA-COMP:9644"/>
        <dbReference type="Rhea" id="RHEA-COMP:9645"/>
        <dbReference type="Rhea" id="RHEA-COMP:9685"/>
        <dbReference type="ChEBI" id="CHEBI:15378"/>
        <dbReference type="ChEBI" id="CHEBI:16526"/>
        <dbReference type="ChEBI" id="CHEBI:64479"/>
        <dbReference type="ChEBI" id="CHEBI:65264"/>
        <dbReference type="ChEBI" id="CHEBI:78449"/>
        <dbReference type="ChEBI" id="CHEBI:78473"/>
    </reaction>
    <physiologicalReaction direction="left-to-right" evidence="40">
        <dbReference type="Rhea" id="RHEA:41885"/>
    </physiologicalReaction>
</comment>
<evidence type="ECO:0000256" key="32">
    <source>
        <dbReference type="ARBA" id="ARBA00023442"/>
    </source>
</evidence>
<evidence type="ECO:0000256" key="25">
    <source>
        <dbReference type="ARBA" id="ARBA00023373"/>
    </source>
</evidence>
<evidence type="ECO:0000256" key="11">
    <source>
        <dbReference type="ARBA" id="ARBA00022679"/>
    </source>
</evidence>
<comment type="catalytic activity">
    <reaction evidence="52">
        <text>holo-[ACP] + acetyl-CoA = acetyl-[ACP] + CoA</text>
        <dbReference type="Rhea" id="RHEA:41788"/>
        <dbReference type="Rhea" id="RHEA-COMP:9621"/>
        <dbReference type="Rhea" id="RHEA-COMP:9685"/>
        <dbReference type="ChEBI" id="CHEBI:57287"/>
        <dbReference type="ChEBI" id="CHEBI:57288"/>
        <dbReference type="ChEBI" id="CHEBI:64479"/>
        <dbReference type="ChEBI" id="CHEBI:78446"/>
        <dbReference type="EC" id="2.3.1.38"/>
    </reaction>
    <physiologicalReaction direction="left-to-right" evidence="52">
        <dbReference type="Rhea" id="RHEA:41789"/>
    </physiologicalReaction>
</comment>
<comment type="catalytic activity">
    <reaction evidence="27">
        <text>a (3R)-hydroxyacyl-[ACP] = a (2E)-enoyl-[ACP] + H2O</text>
        <dbReference type="Rhea" id="RHEA:13097"/>
        <dbReference type="Rhea" id="RHEA-COMP:9925"/>
        <dbReference type="Rhea" id="RHEA-COMP:9945"/>
        <dbReference type="ChEBI" id="CHEBI:15377"/>
        <dbReference type="ChEBI" id="CHEBI:78784"/>
        <dbReference type="ChEBI" id="CHEBI:78827"/>
        <dbReference type="EC" id="4.2.1.59"/>
    </reaction>
    <physiologicalReaction direction="left-to-right" evidence="27">
        <dbReference type="Rhea" id="RHEA:13098"/>
    </physiologicalReaction>
</comment>
<dbReference type="InParanoid" id="A0A482WIX9"/>
<dbReference type="InterPro" id="IPR029063">
    <property type="entry name" value="SAM-dependent_MTases_sf"/>
</dbReference>
<comment type="catalytic activity">
    <reaction evidence="36">
        <text>a (3R)-hydroxyacyl-[ACP] + NADP(+) = a 3-oxoacyl-[ACP] + NADPH + H(+)</text>
        <dbReference type="Rhea" id="RHEA:17397"/>
        <dbReference type="Rhea" id="RHEA-COMP:9916"/>
        <dbReference type="Rhea" id="RHEA-COMP:9945"/>
        <dbReference type="ChEBI" id="CHEBI:15378"/>
        <dbReference type="ChEBI" id="CHEBI:57783"/>
        <dbReference type="ChEBI" id="CHEBI:58349"/>
        <dbReference type="ChEBI" id="CHEBI:78776"/>
        <dbReference type="ChEBI" id="CHEBI:78827"/>
        <dbReference type="EC" id="1.1.1.100"/>
    </reaction>
    <physiologicalReaction direction="right-to-left" evidence="36">
        <dbReference type="Rhea" id="RHEA:17399"/>
    </physiologicalReaction>
</comment>
<evidence type="ECO:0000256" key="62">
    <source>
        <dbReference type="ARBA" id="ARBA00049521"/>
    </source>
</evidence>
<dbReference type="Pfam" id="PF08659">
    <property type="entry name" value="KR"/>
    <property type="match status" value="1"/>
</dbReference>
<dbReference type="InterPro" id="IPR014031">
    <property type="entry name" value="Ketoacyl_synth_C"/>
</dbReference>
<dbReference type="InterPro" id="IPR014030">
    <property type="entry name" value="Ketoacyl_synth_N"/>
</dbReference>
<keyword evidence="14" id="KW-0276">Fatty acid metabolism</keyword>
<keyword evidence="9" id="KW-0444">Lipid biosynthesis</keyword>
<evidence type="ECO:0000259" key="67">
    <source>
        <dbReference type="PROSITE" id="PS52004"/>
    </source>
</evidence>
<dbReference type="GO" id="GO:0004315">
    <property type="term" value="F:3-oxoacyl-[acyl-carrier-protein] synthase activity"/>
    <property type="evidence" value="ECO:0007669"/>
    <property type="project" value="UniProtKB-EC"/>
</dbReference>
<dbReference type="Gene3D" id="3.40.50.720">
    <property type="entry name" value="NAD(P)-binding Rossmann-like Domain"/>
    <property type="match status" value="1"/>
</dbReference>
<comment type="catalytic activity">
    <reaction evidence="58">
        <text>3-oxododecanoyl-[ACP] + NADPH + H(+) = (3R)-hydroxydodecanoyl-[ACP] + NADP(+)</text>
        <dbReference type="Rhea" id="RHEA:41872"/>
        <dbReference type="Rhea" id="RHEA-COMP:9641"/>
        <dbReference type="Rhea" id="RHEA-COMP:9642"/>
        <dbReference type="ChEBI" id="CHEBI:15378"/>
        <dbReference type="ChEBI" id="CHEBI:57783"/>
        <dbReference type="ChEBI" id="CHEBI:58349"/>
        <dbReference type="ChEBI" id="CHEBI:78469"/>
        <dbReference type="ChEBI" id="CHEBI:78470"/>
    </reaction>
    <physiologicalReaction direction="left-to-right" evidence="58">
        <dbReference type="Rhea" id="RHEA:41873"/>
    </physiologicalReaction>
</comment>
<dbReference type="Pfam" id="PF16197">
    <property type="entry name" value="KAsynt_C_assoc"/>
    <property type="match status" value="1"/>
</dbReference>
<keyword evidence="16" id="KW-0663">Pyridoxal phosphate</keyword>
<evidence type="ECO:0000313" key="70">
    <source>
        <dbReference type="Proteomes" id="UP000291343"/>
    </source>
</evidence>
<comment type="catalytic activity">
    <reaction evidence="31">
        <text>(3R)-hydroxybutanoyl-[ACP] = (2E)-butenoyl-[ACP] + H2O</text>
        <dbReference type="Rhea" id="RHEA:41808"/>
        <dbReference type="Rhea" id="RHEA-COMP:9626"/>
        <dbReference type="Rhea" id="RHEA-COMP:9627"/>
        <dbReference type="ChEBI" id="CHEBI:15377"/>
        <dbReference type="ChEBI" id="CHEBI:78451"/>
        <dbReference type="ChEBI" id="CHEBI:78453"/>
    </reaction>
    <physiologicalReaction direction="left-to-right" evidence="31">
        <dbReference type="Rhea" id="RHEA:41809"/>
    </physiologicalReaction>
</comment>
<evidence type="ECO:0000256" key="22">
    <source>
        <dbReference type="ARBA" id="ARBA00023268"/>
    </source>
</evidence>
<dbReference type="InterPro" id="IPR009081">
    <property type="entry name" value="PP-bd_ACP"/>
</dbReference>
<evidence type="ECO:0000256" key="35">
    <source>
        <dbReference type="ARBA" id="ARBA00047394"/>
    </source>
</evidence>
<evidence type="ECO:0000256" key="64">
    <source>
        <dbReference type="PROSITE-ProRule" id="PRU01363"/>
    </source>
</evidence>
<dbReference type="InterPro" id="IPR016036">
    <property type="entry name" value="Malonyl_transacylase_ACP-bd"/>
</dbReference>
<dbReference type="EC" id="2.3.1.85" evidence="4"/>
<dbReference type="FunFam" id="3.40.50.720:FF:000209">
    <property type="entry name" value="Polyketide synthase Pks12"/>
    <property type="match status" value="1"/>
</dbReference>
<dbReference type="InterPro" id="IPR016035">
    <property type="entry name" value="Acyl_Trfase/lysoPLipase"/>
</dbReference>
<dbReference type="InterPro" id="IPR042104">
    <property type="entry name" value="PKS_dehydratase_sf"/>
</dbReference>
<dbReference type="InterPro" id="IPR013968">
    <property type="entry name" value="PKS_KR"/>
</dbReference>
<comment type="caution">
    <text evidence="69">The sequence shown here is derived from an EMBL/GenBank/DDBJ whole genome shotgun (WGS) entry which is preliminary data.</text>
</comment>
<evidence type="ECO:0000256" key="26">
    <source>
        <dbReference type="ARBA" id="ARBA00023388"/>
    </source>
</evidence>
<dbReference type="Gene3D" id="3.40.366.10">
    <property type="entry name" value="Malonyl-Coenzyme A Acyl Carrier Protein, domain 2"/>
    <property type="match status" value="1"/>
</dbReference>
<comment type="catalytic activity">
    <reaction evidence="54">
        <text>3-oxotetradecanoyl-[ACP] + NADPH + H(+) = (3R)-hydroxytetradecanoyl-[ACP] + NADP(+)</text>
        <dbReference type="Rhea" id="RHEA:41888"/>
        <dbReference type="Rhea" id="RHEA-COMP:9645"/>
        <dbReference type="Rhea" id="RHEA-COMP:9646"/>
        <dbReference type="ChEBI" id="CHEBI:15378"/>
        <dbReference type="ChEBI" id="CHEBI:57783"/>
        <dbReference type="ChEBI" id="CHEBI:58349"/>
        <dbReference type="ChEBI" id="CHEBI:78473"/>
        <dbReference type="ChEBI" id="CHEBI:78474"/>
    </reaction>
    <physiologicalReaction direction="left-to-right" evidence="54">
        <dbReference type="Rhea" id="RHEA:41889"/>
    </physiologicalReaction>
</comment>
<evidence type="ECO:0000256" key="13">
    <source>
        <dbReference type="ARBA" id="ARBA00022801"/>
    </source>
</evidence>
<evidence type="ECO:0000256" key="16">
    <source>
        <dbReference type="ARBA" id="ARBA00022898"/>
    </source>
</evidence>
<keyword evidence="22" id="KW-0511">Multifunctional enzyme</keyword>
<dbReference type="EMBL" id="QKKF02033837">
    <property type="protein sequence ID" value="RZF33464.1"/>
    <property type="molecule type" value="Genomic_DNA"/>
</dbReference>
<evidence type="ECO:0000256" key="28">
    <source>
        <dbReference type="ARBA" id="ARBA00023398"/>
    </source>
</evidence>
<comment type="catalytic activity">
    <reaction evidence="38">
        <text>tetradecanoyl-[ACP] + malonyl-[ACP] + H(+) = 3-oxohexadecanoyl-[ACP] + holo-[ACP] + CO2</text>
        <dbReference type="Rhea" id="RHEA:41900"/>
        <dbReference type="Rhea" id="RHEA-COMP:9623"/>
        <dbReference type="Rhea" id="RHEA-COMP:9648"/>
        <dbReference type="Rhea" id="RHEA-COMP:9649"/>
        <dbReference type="Rhea" id="RHEA-COMP:9685"/>
        <dbReference type="ChEBI" id="CHEBI:15378"/>
        <dbReference type="ChEBI" id="CHEBI:16526"/>
        <dbReference type="ChEBI" id="CHEBI:64479"/>
        <dbReference type="ChEBI" id="CHEBI:78449"/>
        <dbReference type="ChEBI" id="CHEBI:78477"/>
        <dbReference type="ChEBI" id="CHEBI:78478"/>
    </reaction>
    <physiologicalReaction direction="left-to-right" evidence="38">
        <dbReference type="Rhea" id="RHEA:41901"/>
    </physiologicalReaction>
</comment>
<proteinExistence type="predicted"/>
<dbReference type="InterPro" id="IPR020807">
    <property type="entry name" value="PKS_DH"/>
</dbReference>
<dbReference type="InterPro" id="IPR032821">
    <property type="entry name" value="PKS_assoc"/>
</dbReference>
<feature type="active site" description="Proton acceptor; for dehydratase activity" evidence="64">
    <location>
        <position position="900"/>
    </location>
</feature>
<comment type="catalytic activity">
    <reaction evidence="34">
        <text>3-oxooctadecanoyl-[ACP] + NADPH + H(+) = (3R)-hydroxyoctadecanoyl-[ACP] + NADP(+)</text>
        <dbReference type="Rhea" id="RHEA:41920"/>
        <dbReference type="Rhea" id="RHEA-COMP:9653"/>
        <dbReference type="Rhea" id="RHEA-COMP:9654"/>
        <dbReference type="ChEBI" id="CHEBI:15378"/>
        <dbReference type="ChEBI" id="CHEBI:57783"/>
        <dbReference type="ChEBI" id="CHEBI:58349"/>
        <dbReference type="ChEBI" id="CHEBI:78487"/>
        <dbReference type="ChEBI" id="CHEBI:78488"/>
    </reaction>
    <physiologicalReaction direction="left-to-right" evidence="34">
        <dbReference type="Rhea" id="RHEA:41921"/>
    </physiologicalReaction>
</comment>
<reference evidence="69 70" key="1">
    <citation type="journal article" date="2017" name="Gigascience">
        <title>Genome sequence of the small brown planthopper, Laodelphax striatellus.</title>
        <authorList>
            <person name="Zhu J."/>
            <person name="Jiang F."/>
            <person name="Wang X."/>
            <person name="Yang P."/>
            <person name="Bao Y."/>
            <person name="Zhao W."/>
            <person name="Wang W."/>
            <person name="Lu H."/>
            <person name="Wang Q."/>
            <person name="Cui N."/>
            <person name="Li J."/>
            <person name="Chen X."/>
            <person name="Luo L."/>
            <person name="Yu J."/>
            <person name="Kang L."/>
            <person name="Cui F."/>
        </authorList>
    </citation>
    <scope>NUCLEOTIDE SEQUENCE [LARGE SCALE GENOMIC DNA]</scope>
    <source>
        <strain evidence="69">Lst14</strain>
    </source>
</reference>
<keyword evidence="70" id="KW-1185">Reference proteome</keyword>
<feature type="region of interest" description="Disordered" evidence="65">
    <location>
        <begin position="1"/>
        <end position="25"/>
    </location>
</feature>
<evidence type="ECO:0000256" key="65">
    <source>
        <dbReference type="SAM" id="MobiDB-lite"/>
    </source>
</evidence>
<keyword evidence="15" id="KW-0521">NADP</keyword>
<dbReference type="InterPro" id="IPR018201">
    <property type="entry name" value="Ketoacyl_synth_AS"/>
</dbReference>
<comment type="catalytic activity">
    <reaction evidence="56">
        <text>decanoyl-[ACP] + malonyl-[ACP] + H(+) = 3-oxododecanoyl-[ACP] + holo-[ACP] + CO2</text>
        <dbReference type="Rhea" id="RHEA:41868"/>
        <dbReference type="Rhea" id="RHEA-COMP:9623"/>
        <dbReference type="Rhea" id="RHEA-COMP:9640"/>
        <dbReference type="Rhea" id="RHEA-COMP:9641"/>
        <dbReference type="Rhea" id="RHEA-COMP:9685"/>
        <dbReference type="ChEBI" id="CHEBI:15378"/>
        <dbReference type="ChEBI" id="CHEBI:16526"/>
        <dbReference type="ChEBI" id="CHEBI:64479"/>
        <dbReference type="ChEBI" id="CHEBI:78449"/>
        <dbReference type="ChEBI" id="CHEBI:78468"/>
        <dbReference type="ChEBI" id="CHEBI:78469"/>
    </reaction>
    <physiologicalReaction direction="left-to-right" evidence="56">
        <dbReference type="Rhea" id="RHEA:41869"/>
    </physiologicalReaction>
</comment>
<evidence type="ECO:0000256" key="20">
    <source>
        <dbReference type="ARBA" id="ARBA00023098"/>
    </source>
</evidence>
<dbReference type="OrthoDB" id="329835at2759"/>
<evidence type="ECO:0000256" key="39">
    <source>
        <dbReference type="ARBA" id="ARBA00047500"/>
    </source>
</evidence>
<evidence type="ECO:0000256" key="1">
    <source>
        <dbReference type="ARBA" id="ARBA00005189"/>
    </source>
</evidence>
<keyword evidence="11" id="KW-0808">Transferase</keyword>
<dbReference type="GO" id="GO:0019171">
    <property type="term" value="F:(3R)-hydroxyacyl-[acyl-carrier-protein] dehydratase activity"/>
    <property type="evidence" value="ECO:0007669"/>
    <property type="project" value="UniProtKB-EC"/>
</dbReference>
<dbReference type="EC" id="1.3.1.39" evidence="2"/>
<dbReference type="SUPFAM" id="SSF53901">
    <property type="entry name" value="Thiolase-like"/>
    <property type="match status" value="1"/>
</dbReference>
<dbReference type="Gene3D" id="3.40.47.10">
    <property type="match status" value="1"/>
</dbReference>
<evidence type="ECO:0000256" key="8">
    <source>
        <dbReference type="ARBA" id="ARBA00022450"/>
    </source>
</evidence>
<dbReference type="Gene3D" id="3.30.70.3290">
    <property type="match status" value="1"/>
</dbReference>
<keyword evidence="19" id="KW-0520">NAD</keyword>
<evidence type="ECO:0000256" key="12">
    <source>
        <dbReference type="ARBA" id="ARBA00022799"/>
    </source>
</evidence>
<evidence type="ECO:0000256" key="60">
    <source>
        <dbReference type="ARBA" id="ARBA00049422"/>
    </source>
</evidence>
<comment type="catalytic activity">
    <reaction evidence="62">
        <text>(2E)-decenoyl-[ACP] + NADPH + H(+) = decanoyl-[ACP] + NADP(+)</text>
        <dbReference type="Rhea" id="RHEA:41864"/>
        <dbReference type="Rhea" id="RHEA-COMP:9639"/>
        <dbReference type="Rhea" id="RHEA-COMP:9640"/>
        <dbReference type="ChEBI" id="CHEBI:15378"/>
        <dbReference type="ChEBI" id="CHEBI:57783"/>
        <dbReference type="ChEBI" id="CHEBI:58349"/>
        <dbReference type="ChEBI" id="CHEBI:78467"/>
        <dbReference type="ChEBI" id="CHEBI:78468"/>
    </reaction>
    <physiologicalReaction direction="left-to-right" evidence="62">
        <dbReference type="Rhea" id="RHEA:41865"/>
    </physiologicalReaction>
</comment>
<evidence type="ECO:0000256" key="31">
    <source>
        <dbReference type="ARBA" id="ARBA00023402"/>
    </source>
</evidence>
<comment type="catalytic activity">
    <reaction evidence="29">
        <text>(3R)-hydroxyoctadecanoyl-[ACP] = (2E)-octadecenoyl-[ACP] + H2O</text>
        <dbReference type="Rhea" id="RHEA:41924"/>
        <dbReference type="Rhea" id="RHEA-COMP:9654"/>
        <dbReference type="Rhea" id="RHEA-COMP:9655"/>
        <dbReference type="ChEBI" id="CHEBI:15377"/>
        <dbReference type="ChEBI" id="CHEBI:78488"/>
        <dbReference type="ChEBI" id="CHEBI:78489"/>
    </reaction>
    <physiologicalReaction direction="left-to-right" evidence="29">
        <dbReference type="Rhea" id="RHEA:41925"/>
    </physiologicalReaction>
</comment>
<dbReference type="SMART" id="SM00822">
    <property type="entry name" value="PKS_KR"/>
    <property type="match status" value="1"/>
</dbReference>
<feature type="domain" description="Ketosynthase family 3 (KS3)" evidence="67">
    <location>
        <begin position="27"/>
        <end position="433"/>
    </location>
</feature>
<evidence type="ECO:0000256" key="49">
    <source>
        <dbReference type="ARBA" id="ARBA00048506"/>
    </source>
</evidence>
<evidence type="ECO:0000256" key="7">
    <source>
        <dbReference type="ARBA" id="ARBA00018769"/>
    </source>
</evidence>
<dbReference type="Gene3D" id="1.10.1200.10">
    <property type="entry name" value="ACP-like"/>
    <property type="match status" value="1"/>
</dbReference>
<evidence type="ECO:0000256" key="27">
    <source>
        <dbReference type="ARBA" id="ARBA00023394"/>
    </source>
</evidence>
<gene>
    <name evidence="69" type="ORF">LSTR_LSTR010120</name>
</gene>
<dbReference type="Pfam" id="PF00550">
    <property type="entry name" value="PP-binding"/>
    <property type="match status" value="1"/>
</dbReference>
<dbReference type="InterPro" id="IPR049900">
    <property type="entry name" value="PKS_mFAS_DH"/>
</dbReference>
<dbReference type="InterPro" id="IPR001031">
    <property type="entry name" value="Thioesterase"/>
</dbReference>
<name>A0A482WIX9_LAOST</name>
<feature type="active site" description="Proton donor; for dehydratase activity" evidence="64">
    <location>
        <position position="1051"/>
    </location>
</feature>
<comment type="pathway">
    <text evidence="1">Lipid metabolism.</text>
</comment>
<dbReference type="PANTHER" id="PTHR43775">
    <property type="entry name" value="FATTY ACID SYNTHASE"/>
    <property type="match status" value="1"/>
</dbReference>
<evidence type="ECO:0000256" key="44">
    <source>
        <dbReference type="ARBA" id="ARBA00047961"/>
    </source>
</evidence>
<evidence type="ECO:0000256" key="38">
    <source>
        <dbReference type="ARBA" id="ARBA00047451"/>
    </source>
</evidence>
<evidence type="ECO:0000256" key="9">
    <source>
        <dbReference type="ARBA" id="ARBA00022516"/>
    </source>
</evidence>
<dbReference type="Pfam" id="PF21149">
    <property type="entry name" value="FAS_pseudo-KR"/>
    <property type="match status" value="1"/>
</dbReference>
<dbReference type="InterPro" id="IPR049552">
    <property type="entry name" value="PKS_DH_N"/>
</dbReference>
<comment type="catalytic activity">
    <reaction evidence="28">
        <text>(3R)-hydroxytetradecanoyl-[ACP] = (2E)-tetradecenoyl-[ACP] + H2O</text>
        <dbReference type="Rhea" id="RHEA:41892"/>
        <dbReference type="Rhea" id="RHEA-COMP:9646"/>
        <dbReference type="Rhea" id="RHEA-COMP:9647"/>
        <dbReference type="ChEBI" id="CHEBI:15377"/>
        <dbReference type="ChEBI" id="CHEBI:78474"/>
        <dbReference type="ChEBI" id="CHEBI:78475"/>
    </reaction>
    <physiologicalReaction direction="left-to-right" evidence="28">
        <dbReference type="Rhea" id="RHEA:41893"/>
    </physiologicalReaction>
</comment>
<dbReference type="Gene3D" id="3.40.50.1820">
    <property type="entry name" value="alpha/beta hydrolase"/>
    <property type="match status" value="2"/>
</dbReference>
<dbReference type="SUPFAM" id="SSF50129">
    <property type="entry name" value="GroES-like"/>
    <property type="match status" value="1"/>
</dbReference>
<dbReference type="SMART" id="SM00827">
    <property type="entry name" value="PKS_AT"/>
    <property type="match status" value="1"/>
</dbReference>
<dbReference type="InterPro" id="IPR011032">
    <property type="entry name" value="GroES-like_sf"/>
</dbReference>
<dbReference type="GO" id="GO:0004313">
    <property type="term" value="F:[acyl-carrier-protein] S-acetyltransferase activity"/>
    <property type="evidence" value="ECO:0007669"/>
    <property type="project" value="UniProtKB-EC"/>
</dbReference>
<comment type="catalytic activity">
    <reaction evidence="50">
        <text>3-oxohexanoyl-[ACP] + NADPH + H(+) = (3R)-hydroxyhexanoyl-[ACP] + NADP(+)</text>
        <dbReference type="Rhea" id="RHEA:41824"/>
        <dbReference type="Rhea" id="RHEA-COMP:9629"/>
        <dbReference type="Rhea" id="RHEA-COMP:9630"/>
        <dbReference type="ChEBI" id="CHEBI:15378"/>
        <dbReference type="ChEBI" id="CHEBI:57783"/>
        <dbReference type="ChEBI" id="CHEBI:58349"/>
        <dbReference type="ChEBI" id="CHEBI:78456"/>
        <dbReference type="ChEBI" id="CHEBI:78457"/>
    </reaction>
    <physiologicalReaction direction="left-to-right" evidence="50">
        <dbReference type="Rhea" id="RHEA:41825"/>
    </physiologicalReaction>
</comment>
<evidence type="ECO:0000256" key="36">
    <source>
        <dbReference type="ARBA" id="ARBA00047400"/>
    </source>
</evidence>
<comment type="catalytic activity">
    <reaction evidence="41">
        <text>(2E)-hexadecenoyl-[ACP] + NADPH + H(+) = hexadecanoyl-[ACP] + NADP(+)</text>
        <dbReference type="Rhea" id="RHEA:41912"/>
        <dbReference type="Rhea" id="RHEA-COMP:9651"/>
        <dbReference type="Rhea" id="RHEA-COMP:9652"/>
        <dbReference type="ChEBI" id="CHEBI:15378"/>
        <dbReference type="ChEBI" id="CHEBI:57783"/>
        <dbReference type="ChEBI" id="CHEBI:58349"/>
        <dbReference type="ChEBI" id="CHEBI:78481"/>
        <dbReference type="ChEBI" id="CHEBI:78483"/>
    </reaction>
    <physiologicalReaction direction="left-to-right" evidence="41">
        <dbReference type="Rhea" id="RHEA:41913"/>
    </physiologicalReaction>
</comment>
<evidence type="ECO:0000256" key="17">
    <source>
        <dbReference type="ARBA" id="ARBA00022990"/>
    </source>
</evidence>
<organism evidence="69 70">
    <name type="scientific">Laodelphax striatellus</name>
    <name type="common">Small brown planthopper</name>
    <name type="synonym">Delphax striatella</name>
    <dbReference type="NCBI Taxonomy" id="195883"/>
    <lineage>
        <taxon>Eukaryota</taxon>
        <taxon>Metazoa</taxon>
        <taxon>Ecdysozoa</taxon>
        <taxon>Arthropoda</taxon>
        <taxon>Hexapoda</taxon>
        <taxon>Insecta</taxon>
        <taxon>Pterygota</taxon>
        <taxon>Neoptera</taxon>
        <taxon>Paraneoptera</taxon>
        <taxon>Hemiptera</taxon>
        <taxon>Auchenorrhyncha</taxon>
        <taxon>Fulgoroidea</taxon>
        <taxon>Delphacidae</taxon>
        <taxon>Criomorphinae</taxon>
        <taxon>Laodelphax</taxon>
    </lineage>
</organism>
<dbReference type="SUPFAM" id="SSF52151">
    <property type="entry name" value="FabD/lysophospholipase-like"/>
    <property type="match status" value="1"/>
</dbReference>
<evidence type="ECO:0000256" key="18">
    <source>
        <dbReference type="ARBA" id="ARBA00023002"/>
    </source>
</evidence>
<comment type="catalytic activity">
    <reaction evidence="59">
        <text>3-oxohexadecanoyl-[ACP] + NADPH + H(+) = (3R)-hydroxyhexadecanoyl-[ACP] + NADP(+)</text>
        <dbReference type="Rhea" id="RHEA:41904"/>
        <dbReference type="Rhea" id="RHEA-COMP:9649"/>
        <dbReference type="Rhea" id="RHEA-COMP:9650"/>
        <dbReference type="ChEBI" id="CHEBI:15378"/>
        <dbReference type="ChEBI" id="CHEBI:57783"/>
        <dbReference type="ChEBI" id="CHEBI:58349"/>
        <dbReference type="ChEBI" id="CHEBI:78478"/>
        <dbReference type="ChEBI" id="CHEBI:78480"/>
    </reaction>
    <physiologicalReaction direction="left-to-right" evidence="59">
        <dbReference type="Rhea" id="RHEA:41905"/>
    </physiologicalReaction>
</comment>
<comment type="catalytic activity">
    <reaction evidence="39">
        <text>(2E)-butenoyl-[ACP] + NADPH + H(+) = butanoyl-[ACP] + NADP(+)</text>
        <dbReference type="Rhea" id="RHEA:41812"/>
        <dbReference type="Rhea" id="RHEA-COMP:9627"/>
        <dbReference type="Rhea" id="RHEA-COMP:9628"/>
        <dbReference type="ChEBI" id="CHEBI:15378"/>
        <dbReference type="ChEBI" id="CHEBI:57783"/>
        <dbReference type="ChEBI" id="CHEBI:58349"/>
        <dbReference type="ChEBI" id="CHEBI:78453"/>
        <dbReference type="ChEBI" id="CHEBI:78454"/>
    </reaction>
    <physiologicalReaction direction="left-to-right" evidence="39">
        <dbReference type="Rhea" id="RHEA:41813"/>
    </physiologicalReaction>
</comment>
<dbReference type="SUPFAM" id="SSF55048">
    <property type="entry name" value="Probable ACP-binding domain of malonyl-CoA ACP transacylase"/>
    <property type="match status" value="1"/>
</dbReference>
<comment type="catalytic activity">
    <reaction evidence="46">
        <text>(2E)-dodecenoyl-[ACP] + NADPH + H(+) = dodecanoyl-[ACP] + NADP(+)</text>
        <dbReference type="Rhea" id="RHEA:41880"/>
        <dbReference type="Rhea" id="RHEA-COMP:9643"/>
        <dbReference type="Rhea" id="RHEA-COMP:9644"/>
        <dbReference type="ChEBI" id="CHEBI:15378"/>
        <dbReference type="ChEBI" id="CHEBI:57783"/>
        <dbReference type="ChEBI" id="CHEBI:58349"/>
        <dbReference type="ChEBI" id="CHEBI:65264"/>
        <dbReference type="ChEBI" id="CHEBI:78472"/>
    </reaction>
    <physiologicalReaction direction="left-to-right" evidence="46">
        <dbReference type="Rhea" id="RHEA:41881"/>
    </physiologicalReaction>
</comment>
<evidence type="ECO:0000256" key="6">
    <source>
        <dbReference type="ARBA" id="ARBA00013191"/>
    </source>
</evidence>
<comment type="function">
    <text evidence="32">Fatty acid synthetase is a multifunctional enzyme that catalyzes the de novo biosynthesis of long-chain saturated fatty acids starting from acetyl-CoA and malonyl-CoA in the presence of NADPH. This multifunctional protein contains 7 catalytic activities and a site for the binding of the prosthetic group 4'-phosphopantetheine of the acyl carrier protein ([ACP]) domain.</text>
</comment>
<evidence type="ECO:0000256" key="61">
    <source>
        <dbReference type="ARBA" id="ARBA00049449"/>
    </source>
</evidence>
<dbReference type="FunFam" id="1.10.1200.10:FF:000013">
    <property type="entry name" value="Fatty acid synthase"/>
    <property type="match status" value="1"/>
</dbReference>
<dbReference type="EC" id="2.3.1.41" evidence="6"/>
<dbReference type="EC" id="3.1.2.14" evidence="3"/>
<evidence type="ECO:0000256" key="23">
    <source>
        <dbReference type="ARBA" id="ARBA00023332"/>
    </source>
</evidence>
<evidence type="ECO:0000256" key="51">
    <source>
        <dbReference type="ARBA" id="ARBA00048650"/>
    </source>
</evidence>
<dbReference type="InterPro" id="IPR014043">
    <property type="entry name" value="Acyl_transferase_dom"/>
</dbReference>
<dbReference type="EC" id="1.1.1.100" evidence="5"/>
<keyword evidence="21" id="KW-0275">Fatty acid biosynthesis</keyword>
<dbReference type="GO" id="GO:0141148">
    <property type="term" value="F:enoyl-[acyl-carrier-protein] reductase (NADPH) activity"/>
    <property type="evidence" value="ECO:0007669"/>
    <property type="project" value="UniProtKB-EC"/>
</dbReference>
<dbReference type="SUPFAM" id="SSF53474">
    <property type="entry name" value="alpha/beta-Hydrolases"/>
    <property type="match status" value="1"/>
</dbReference>
<comment type="catalytic activity">
    <reaction evidence="49">
        <text>a fatty acyl-[ACP] + malonyl-[ACP] + H(+) = a 3-oxoacyl-[ACP] + holo-[ACP] + CO2</text>
        <dbReference type="Rhea" id="RHEA:22836"/>
        <dbReference type="Rhea" id="RHEA-COMP:9623"/>
        <dbReference type="Rhea" id="RHEA-COMP:9685"/>
        <dbReference type="Rhea" id="RHEA-COMP:9916"/>
        <dbReference type="Rhea" id="RHEA-COMP:14125"/>
        <dbReference type="ChEBI" id="CHEBI:15378"/>
        <dbReference type="ChEBI" id="CHEBI:16526"/>
        <dbReference type="ChEBI" id="CHEBI:64479"/>
        <dbReference type="ChEBI" id="CHEBI:78449"/>
        <dbReference type="ChEBI" id="CHEBI:78776"/>
        <dbReference type="ChEBI" id="CHEBI:138651"/>
        <dbReference type="EC" id="2.3.1.41"/>
    </reaction>
    <physiologicalReaction direction="left-to-right" evidence="49">
        <dbReference type="Rhea" id="RHEA:22837"/>
    </physiologicalReaction>
</comment>
<evidence type="ECO:0000256" key="63">
    <source>
        <dbReference type="ARBA" id="ARBA00049533"/>
    </source>
</evidence>
<comment type="catalytic activity">
    <reaction evidence="57">
        <text>(2E)-tetradecenoyl-[ACP] + NADPH + H(+) = tetradecanoyl-[ACP] + NADP(+)</text>
        <dbReference type="Rhea" id="RHEA:41896"/>
        <dbReference type="Rhea" id="RHEA-COMP:9647"/>
        <dbReference type="Rhea" id="RHEA-COMP:9648"/>
        <dbReference type="ChEBI" id="CHEBI:15378"/>
        <dbReference type="ChEBI" id="CHEBI:57783"/>
        <dbReference type="ChEBI" id="CHEBI:58349"/>
        <dbReference type="ChEBI" id="CHEBI:78475"/>
        <dbReference type="ChEBI" id="CHEBI:78477"/>
    </reaction>
    <physiologicalReaction direction="left-to-right" evidence="57">
        <dbReference type="Rhea" id="RHEA:41897"/>
    </physiologicalReaction>
</comment>
<dbReference type="InterPro" id="IPR016039">
    <property type="entry name" value="Thiolase-like"/>
</dbReference>
<dbReference type="InterPro" id="IPR036291">
    <property type="entry name" value="NAD(P)-bd_dom_sf"/>
</dbReference>
<dbReference type="InterPro" id="IPR020841">
    <property type="entry name" value="PKS_Beta-ketoAc_synthase_dom"/>
</dbReference>
<evidence type="ECO:0000259" key="66">
    <source>
        <dbReference type="PROSITE" id="PS50075"/>
    </source>
</evidence>
<dbReference type="STRING" id="195883.A0A482WIX9"/>
<dbReference type="Gene3D" id="3.90.180.10">
    <property type="entry name" value="Medium-chain alcohol dehydrogenases, catalytic domain"/>
    <property type="match status" value="1"/>
</dbReference>
<comment type="catalytic activity">
    <reaction evidence="37">
        <text>3-oxodecanoyl-[ACP] + NADPH + H(+) = (3R)-hydroxydecanoyl-[ACP] + NADP(+)</text>
        <dbReference type="Rhea" id="RHEA:41856"/>
        <dbReference type="Rhea" id="RHEA-COMP:9637"/>
        <dbReference type="Rhea" id="RHEA-COMP:9638"/>
        <dbReference type="ChEBI" id="CHEBI:15378"/>
        <dbReference type="ChEBI" id="CHEBI:57783"/>
        <dbReference type="ChEBI" id="CHEBI:58349"/>
        <dbReference type="ChEBI" id="CHEBI:78464"/>
        <dbReference type="ChEBI" id="CHEBI:78466"/>
    </reaction>
    <physiologicalReaction direction="left-to-right" evidence="37">
        <dbReference type="Rhea" id="RHEA:41857"/>
    </physiologicalReaction>
</comment>
<evidence type="ECO:0000256" key="21">
    <source>
        <dbReference type="ARBA" id="ARBA00023160"/>
    </source>
</evidence>
<dbReference type="InterPro" id="IPR050091">
    <property type="entry name" value="PKS_NRPS_Biosynth_Enz"/>
</dbReference>
<dbReference type="Pfam" id="PF00698">
    <property type="entry name" value="Acyl_transf_1"/>
    <property type="match status" value="1"/>
</dbReference>
<evidence type="ECO:0000256" key="46">
    <source>
        <dbReference type="ARBA" id="ARBA00048281"/>
    </source>
</evidence>
<comment type="catalytic activity">
    <reaction evidence="33">
        <text>acetyl-CoA + n malonyl-CoA + 2n NADPH + 2n H(+) = a long-chain fatty acid + (n+1) CoA + n CO2 + 2n NADP(+).</text>
        <dbReference type="EC" id="2.3.1.85"/>
    </reaction>
</comment>
<dbReference type="Pfam" id="PF21089">
    <property type="entry name" value="PKS_DH_N"/>
    <property type="match status" value="1"/>
</dbReference>
<evidence type="ECO:0000256" key="55">
    <source>
        <dbReference type="ARBA" id="ARBA00049019"/>
    </source>
</evidence>
<comment type="catalytic activity">
    <reaction evidence="44">
        <text>acetyl-[ACP] + malonyl-[ACP] + H(+) = 3-oxobutanoyl-[ACP] + holo-[ACP] + CO2</text>
        <dbReference type="Rhea" id="RHEA:41800"/>
        <dbReference type="Rhea" id="RHEA-COMP:9621"/>
        <dbReference type="Rhea" id="RHEA-COMP:9623"/>
        <dbReference type="Rhea" id="RHEA-COMP:9625"/>
        <dbReference type="Rhea" id="RHEA-COMP:9685"/>
        <dbReference type="ChEBI" id="CHEBI:15378"/>
        <dbReference type="ChEBI" id="CHEBI:16526"/>
        <dbReference type="ChEBI" id="CHEBI:64479"/>
        <dbReference type="ChEBI" id="CHEBI:78446"/>
        <dbReference type="ChEBI" id="CHEBI:78449"/>
        <dbReference type="ChEBI" id="CHEBI:78450"/>
    </reaction>
    <physiologicalReaction direction="left-to-right" evidence="44">
        <dbReference type="Rhea" id="RHEA:41801"/>
    </physiologicalReaction>
</comment>
<dbReference type="PANTHER" id="PTHR43775:SF7">
    <property type="entry name" value="FATTY ACID SYNTHASE"/>
    <property type="match status" value="1"/>
</dbReference>